<name>A0A1M6PX72_9FIRM</name>
<dbReference type="OrthoDB" id="9815356at2"/>
<dbReference type="SUPFAM" id="SSF103473">
    <property type="entry name" value="MFS general substrate transporter"/>
    <property type="match status" value="1"/>
</dbReference>
<dbReference type="EMBL" id="FRAC01000009">
    <property type="protein sequence ID" value="SHK12518.1"/>
    <property type="molecule type" value="Genomic_DNA"/>
</dbReference>
<keyword evidence="4 6" id="KW-1133">Transmembrane helix</keyword>
<evidence type="ECO:0000256" key="6">
    <source>
        <dbReference type="SAM" id="Phobius"/>
    </source>
</evidence>
<dbReference type="Proteomes" id="UP000184386">
    <property type="component" value="Unassembled WGS sequence"/>
</dbReference>
<evidence type="ECO:0000313" key="9">
    <source>
        <dbReference type="Proteomes" id="UP000184386"/>
    </source>
</evidence>
<dbReference type="PANTHER" id="PTHR42910">
    <property type="entry name" value="TRANSPORTER SCO4007-RELATED"/>
    <property type="match status" value="1"/>
</dbReference>
<dbReference type="GO" id="GO:0022857">
    <property type="term" value="F:transmembrane transporter activity"/>
    <property type="evidence" value="ECO:0007669"/>
    <property type="project" value="InterPro"/>
</dbReference>
<evidence type="ECO:0000313" key="8">
    <source>
        <dbReference type="EMBL" id="SHK12518.1"/>
    </source>
</evidence>
<protein>
    <submittedName>
        <fullName evidence="8">Predicted arabinose efflux permease, MFS family</fullName>
    </submittedName>
</protein>
<feature type="transmembrane region" description="Helical" evidence="6">
    <location>
        <begin position="170"/>
        <end position="188"/>
    </location>
</feature>
<feature type="transmembrane region" description="Helical" evidence="6">
    <location>
        <begin position="105"/>
        <end position="130"/>
    </location>
</feature>
<dbReference type="RefSeq" id="WP_073274912.1">
    <property type="nucleotide sequence ID" value="NZ_FRAC01000009.1"/>
</dbReference>
<feature type="transmembrane region" description="Helical" evidence="6">
    <location>
        <begin position="346"/>
        <end position="367"/>
    </location>
</feature>
<proteinExistence type="predicted"/>
<feature type="transmembrane region" description="Helical" evidence="6">
    <location>
        <begin position="81"/>
        <end position="99"/>
    </location>
</feature>
<dbReference type="InterPro" id="IPR036259">
    <property type="entry name" value="MFS_trans_sf"/>
</dbReference>
<dbReference type="InterPro" id="IPR020846">
    <property type="entry name" value="MFS_dom"/>
</dbReference>
<feature type="transmembrane region" description="Helical" evidence="6">
    <location>
        <begin position="12"/>
        <end position="33"/>
    </location>
</feature>
<comment type="subcellular location">
    <subcellularLocation>
        <location evidence="1">Cell membrane</location>
        <topology evidence="1">Multi-pass membrane protein</topology>
    </subcellularLocation>
</comment>
<evidence type="ECO:0000259" key="7">
    <source>
        <dbReference type="PROSITE" id="PS50850"/>
    </source>
</evidence>
<keyword evidence="3 6" id="KW-0812">Transmembrane</keyword>
<keyword evidence="2" id="KW-0813">Transport</keyword>
<evidence type="ECO:0000256" key="3">
    <source>
        <dbReference type="ARBA" id="ARBA00022692"/>
    </source>
</evidence>
<feature type="transmembrane region" description="Helical" evidence="6">
    <location>
        <begin position="281"/>
        <end position="299"/>
    </location>
</feature>
<keyword evidence="9" id="KW-1185">Reference proteome</keyword>
<dbReference type="PANTHER" id="PTHR42910:SF1">
    <property type="entry name" value="MAJOR FACILITATOR SUPERFAMILY (MFS) PROFILE DOMAIN-CONTAINING PROTEIN"/>
    <property type="match status" value="1"/>
</dbReference>
<dbReference type="STRING" id="1121322.SAMN02745136_01775"/>
<dbReference type="PROSITE" id="PS50850">
    <property type="entry name" value="MFS"/>
    <property type="match status" value="1"/>
</dbReference>
<feature type="transmembrane region" description="Helical" evidence="6">
    <location>
        <begin position="220"/>
        <end position="240"/>
    </location>
</feature>
<evidence type="ECO:0000256" key="4">
    <source>
        <dbReference type="ARBA" id="ARBA00022989"/>
    </source>
</evidence>
<dbReference type="AlphaFoldDB" id="A0A1M6PX72"/>
<evidence type="ECO:0000256" key="1">
    <source>
        <dbReference type="ARBA" id="ARBA00004651"/>
    </source>
</evidence>
<dbReference type="CDD" id="cd17324">
    <property type="entry name" value="MFS_NepI_like"/>
    <property type="match status" value="1"/>
</dbReference>
<dbReference type="Gene3D" id="1.20.1250.20">
    <property type="entry name" value="MFS general substrate transporter like domains"/>
    <property type="match status" value="1"/>
</dbReference>
<dbReference type="InterPro" id="IPR011701">
    <property type="entry name" value="MFS"/>
</dbReference>
<dbReference type="Pfam" id="PF07690">
    <property type="entry name" value="MFS_1"/>
    <property type="match status" value="1"/>
</dbReference>
<reference evidence="8 9" key="1">
    <citation type="submission" date="2016-11" db="EMBL/GenBank/DDBJ databases">
        <authorList>
            <person name="Jaros S."/>
            <person name="Januszkiewicz K."/>
            <person name="Wedrychowicz H."/>
        </authorList>
    </citation>
    <scope>NUCLEOTIDE SEQUENCE [LARGE SCALE GENOMIC DNA]</scope>
    <source>
        <strain evidence="8 9">DSM 15929</strain>
    </source>
</reference>
<feature type="transmembrane region" description="Helical" evidence="6">
    <location>
        <begin position="305"/>
        <end position="326"/>
    </location>
</feature>
<keyword evidence="5 6" id="KW-0472">Membrane</keyword>
<organism evidence="8 9">
    <name type="scientific">Anaerocolumna jejuensis DSM 15929</name>
    <dbReference type="NCBI Taxonomy" id="1121322"/>
    <lineage>
        <taxon>Bacteria</taxon>
        <taxon>Bacillati</taxon>
        <taxon>Bacillota</taxon>
        <taxon>Clostridia</taxon>
        <taxon>Lachnospirales</taxon>
        <taxon>Lachnospiraceae</taxon>
        <taxon>Anaerocolumna</taxon>
    </lineage>
</organism>
<evidence type="ECO:0000256" key="5">
    <source>
        <dbReference type="ARBA" id="ARBA00023136"/>
    </source>
</evidence>
<evidence type="ECO:0000256" key="2">
    <source>
        <dbReference type="ARBA" id="ARBA00022448"/>
    </source>
</evidence>
<feature type="transmembrane region" description="Helical" evidence="6">
    <location>
        <begin position="373"/>
        <end position="391"/>
    </location>
</feature>
<accession>A0A1M6PX72</accession>
<feature type="transmembrane region" description="Helical" evidence="6">
    <location>
        <begin position="45"/>
        <end position="69"/>
    </location>
</feature>
<gene>
    <name evidence="8" type="ORF">SAMN02745136_01775</name>
</gene>
<dbReference type="PROSITE" id="PS51257">
    <property type="entry name" value="PROKAR_LIPOPROTEIN"/>
    <property type="match status" value="1"/>
</dbReference>
<feature type="transmembrane region" description="Helical" evidence="6">
    <location>
        <begin position="252"/>
        <end position="269"/>
    </location>
</feature>
<feature type="transmembrane region" description="Helical" evidence="6">
    <location>
        <begin position="142"/>
        <end position="164"/>
    </location>
</feature>
<feature type="domain" description="Major facilitator superfamily (MFS) profile" evidence="7">
    <location>
        <begin position="15"/>
        <end position="396"/>
    </location>
</feature>
<dbReference type="GO" id="GO:0005886">
    <property type="term" value="C:plasma membrane"/>
    <property type="evidence" value="ECO:0007669"/>
    <property type="project" value="UniProtKB-SubCell"/>
</dbReference>
<sequence length="397" mass="42538">MKSELSEEKKISSWLVFLLASACGLIVANLYYAQPLVGPISADTGISAGLSGLIVTMTQLGYAMGLLFLVPLSDLLENKRLVASILVVAILGLVLAPMATTSYLFFAATILIGLGSVAAQILVPFAAHLAPEKQRGRIVGNVMSGLLLGIMLARPVASIITGIWGWKSVFLISAVIIAMLIILLSFLLPKRKPQPQDNYQAIIKSLWHLFRTSSVLRRRALYQAALFGSYSLFWTVVPLWLSYHFHLTQNEIALFALAGVAGAIASPIAGRLADKGWARKLTGLAFIIAAASFALTYVLQSNQRISLIIFCAAAILLDMAVSGNLVLGQQAIYGLGDEIRGRVNGVFMAVFFAGGAIGSALGGWSYAQGSWKAASVIGFILPVIAFLYYLTERKVKA</sequence>